<feature type="coiled-coil region" evidence="1">
    <location>
        <begin position="787"/>
        <end position="814"/>
    </location>
</feature>
<evidence type="ECO:0000256" key="2">
    <source>
        <dbReference type="SAM" id="MobiDB-lite"/>
    </source>
</evidence>
<dbReference type="Gene3D" id="3.40.50.300">
    <property type="entry name" value="P-loop containing nucleotide triphosphate hydrolases"/>
    <property type="match status" value="2"/>
</dbReference>
<sequence length="972" mass="105041">MTRPSQPGDGAVPAAATAQGEFDFSAPAPAEAAPAAGVDQFGEIAADEQASSSAVGLYLQSLAVSQLRQFRAPLQVTGLQPGLNVIAGPNESGKSTLARALRAAFFERHRSKSVEDLRPLGDSAAMPSVDLVFALHGETAQLHKSFLASGAHCELQWGREHWSGAQAEEQLAQWLGYQYAKKGASRSEHWGIPGLLWVEQGRAGELAEAAQHAREPLQQALQAPAVSNPLHQAAVQLAASEGDRLLTQWQAERRRSLTDTGRPRGELAEAQAQQRQLQDELAQVQALLGSYAVDVDTLAQLTQALQADEAERPWEPLQQQLGEARQVQQQIAAWTQRQGELQQASASASQHLRWLRAQLQQAQQQRAHLAQRQAHAAQLHTQAQAAEATRAQADAALAQAQTAAQASQARVQAAQQAHHRALHQAHAQRVQAERQRLAQACEAAQAAQAQLQQGEVAWRTQAVPEPALRELQDAHRQQERLRAQLEVARTGLSWSLGDQHGVVLQVGEQVLPLQGTGQMGLTQAARIVLPGGGELRVSPGGARDVQQLQDQLTQIEARQAQALAALGLADWSALQARVQAAQQAQHALALARQQVRTLAPQGLAALQAQRDEAEQRWQQLRQDLEPAAERGDAAPGAPEPSLDPEAAEQALSQAQALAGQQAARLAQAQRQAQAATQAALRVGAELQAVQAECARLQGAADEAAQEAEGAPDPAEQVQQLSEQLATLETQRSAIATQLAAARPAEVAHAVARLSHAVAQLMAQHDERKVQRRLLVQKLQQANGHMADEGLDERAQRLAAELARTERRVRELDGRSQALDLLCRLATQHRQAALARFASPLFLRMQAYVPWVWPQAQVHLGDGLLPQSLHRGAADLLGMPVDKLSVGARDQLALISRLAYADLLKAAGRPTLIVLDDALVHADAERLAAMQRVLREAARRHQVLVFTCHRERWEGLAAAQFWLPDLKAGAPDT</sequence>
<dbReference type="RefSeq" id="WP_087282650.1">
    <property type="nucleotide sequence ID" value="NZ_CP021455.1"/>
</dbReference>
<dbReference type="AlphaFoldDB" id="A0A1Y0ERC2"/>
<protein>
    <recommendedName>
        <fullName evidence="3">YhaN AAA domain-containing protein</fullName>
    </recommendedName>
</protein>
<name>A0A1Y0ERC2_9BURK</name>
<accession>A0A1Y0ERC2</accession>
<dbReference type="InterPro" id="IPR038734">
    <property type="entry name" value="YhaN_AAA"/>
</dbReference>
<dbReference type="Proteomes" id="UP000196138">
    <property type="component" value="Chromosome"/>
</dbReference>
<feature type="region of interest" description="Disordered" evidence="2">
    <location>
        <begin position="1"/>
        <end position="28"/>
    </location>
</feature>
<evidence type="ECO:0000256" key="1">
    <source>
        <dbReference type="SAM" id="Coils"/>
    </source>
</evidence>
<dbReference type="OrthoDB" id="9764467at2"/>
<reference evidence="4 5" key="1">
    <citation type="submission" date="2017-05" db="EMBL/GenBank/DDBJ databases">
        <authorList>
            <person name="Song R."/>
            <person name="Chenine A.L."/>
            <person name="Ruprecht R.M."/>
        </authorList>
    </citation>
    <scope>NUCLEOTIDE SEQUENCE [LARGE SCALE GENOMIC DNA]</scope>
    <source>
        <strain evidence="4 5">DSM 26136</strain>
    </source>
</reference>
<dbReference type="KEGG" id="cser:CCO03_16000"/>
<dbReference type="EMBL" id="CP021455">
    <property type="protein sequence ID" value="ARU05970.1"/>
    <property type="molecule type" value="Genomic_DNA"/>
</dbReference>
<proteinExistence type="predicted"/>
<evidence type="ECO:0000259" key="3">
    <source>
        <dbReference type="Pfam" id="PF13514"/>
    </source>
</evidence>
<dbReference type="Pfam" id="PF13514">
    <property type="entry name" value="AAA_27"/>
    <property type="match status" value="1"/>
</dbReference>
<keyword evidence="5" id="KW-1185">Reference proteome</keyword>
<dbReference type="PANTHER" id="PTHR41259">
    <property type="entry name" value="DOUBLE-STRAND BREAK REPAIR RAD50 ATPASE, PUTATIVE-RELATED"/>
    <property type="match status" value="1"/>
</dbReference>
<feature type="domain" description="YhaN AAA" evidence="3">
    <location>
        <begin position="75"/>
        <end position="107"/>
    </location>
</feature>
<dbReference type="PANTHER" id="PTHR41259:SF1">
    <property type="entry name" value="DOUBLE-STRAND BREAK REPAIR RAD50 ATPASE, PUTATIVE-RELATED"/>
    <property type="match status" value="1"/>
</dbReference>
<evidence type="ECO:0000313" key="5">
    <source>
        <dbReference type="Proteomes" id="UP000196138"/>
    </source>
</evidence>
<gene>
    <name evidence="4" type="ORF">CCO03_16000</name>
</gene>
<evidence type="ECO:0000313" key="4">
    <source>
        <dbReference type="EMBL" id="ARU05970.1"/>
    </source>
</evidence>
<dbReference type="SUPFAM" id="SSF52540">
    <property type="entry name" value="P-loop containing nucleoside triphosphate hydrolases"/>
    <property type="match status" value="1"/>
</dbReference>
<feature type="coiled-coil region" evidence="1">
    <location>
        <begin position="651"/>
        <end position="737"/>
    </location>
</feature>
<organism evidence="4 5">
    <name type="scientific">Comamonas serinivorans</name>
    <dbReference type="NCBI Taxonomy" id="1082851"/>
    <lineage>
        <taxon>Bacteria</taxon>
        <taxon>Pseudomonadati</taxon>
        <taxon>Pseudomonadota</taxon>
        <taxon>Betaproteobacteria</taxon>
        <taxon>Burkholderiales</taxon>
        <taxon>Comamonadaceae</taxon>
        <taxon>Comamonas</taxon>
    </lineage>
</organism>
<feature type="region of interest" description="Disordered" evidence="2">
    <location>
        <begin position="626"/>
        <end position="649"/>
    </location>
</feature>
<feature type="region of interest" description="Disordered" evidence="2">
    <location>
        <begin position="410"/>
        <end position="429"/>
    </location>
</feature>
<keyword evidence="1" id="KW-0175">Coiled coil</keyword>
<dbReference type="InterPro" id="IPR027417">
    <property type="entry name" value="P-loop_NTPase"/>
</dbReference>